<name>A0ABP3NSP0_9ACTN</name>
<sequence>MNSIRRRVSAIGIRAIPLRKRIITTLGAMVVATVMLTTTEAHAVLVWVFNQNEAARGSVNKSAPGEVLADDLKADGQSAVTRWRAEDGYGTVFDHDDCVDSTGADNRRRACPLPKGYIFIKICTRNFSNDIGYMNCSDWEGYGWVD</sequence>
<dbReference type="EMBL" id="BAAABZ010000058">
    <property type="protein sequence ID" value="GAA0549355.1"/>
    <property type="molecule type" value="Genomic_DNA"/>
</dbReference>
<evidence type="ECO:0000313" key="2">
    <source>
        <dbReference type="EMBL" id="GAA0549355.1"/>
    </source>
</evidence>
<evidence type="ECO:0008006" key="4">
    <source>
        <dbReference type="Google" id="ProtNLM"/>
    </source>
</evidence>
<evidence type="ECO:0000313" key="3">
    <source>
        <dbReference type="Proteomes" id="UP001501576"/>
    </source>
</evidence>
<keyword evidence="1" id="KW-0812">Transmembrane</keyword>
<keyword evidence="1" id="KW-1133">Transmembrane helix</keyword>
<keyword evidence="1" id="KW-0472">Membrane</keyword>
<dbReference type="RefSeq" id="WP_346160595.1">
    <property type="nucleotide sequence ID" value="NZ_BAAABZ010000058.1"/>
</dbReference>
<dbReference type="Proteomes" id="UP001501576">
    <property type="component" value="Unassembled WGS sequence"/>
</dbReference>
<keyword evidence="3" id="KW-1185">Reference proteome</keyword>
<accession>A0ABP3NSP0</accession>
<reference evidence="3" key="1">
    <citation type="journal article" date="2019" name="Int. J. Syst. Evol. Microbiol.">
        <title>The Global Catalogue of Microorganisms (GCM) 10K type strain sequencing project: providing services to taxonomists for standard genome sequencing and annotation.</title>
        <authorList>
            <consortium name="The Broad Institute Genomics Platform"/>
            <consortium name="The Broad Institute Genome Sequencing Center for Infectious Disease"/>
            <person name="Wu L."/>
            <person name="Ma J."/>
        </authorList>
    </citation>
    <scope>NUCLEOTIDE SEQUENCE [LARGE SCALE GENOMIC DNA]</scope>
    <source>
        <strain evidence="3">JCM 5052</strain>
    </source>
</reference>
<comment type="caution">
    <text evidence="2">The sequence shown here is derived from an EMBL/GenBank/DDBJ whole genome shotgun (WGS) entry which is preliminary data.</text>
</comment>
<evidence type="ECO:0000256" key="1">
    <source>
        <dbReference type="SAM" id="Phobius"/>
    </source>
</evidence>
<organism evidence="2 3">
    <name type="scientific">Streptomyces mordarskii</name>
    <dbReference type="NCBI Taxonomy" id="1226758"/>
    <lineage>
        <taxon>Bacteria</taxon>
        <taxon>Bacillati</taxon>
        <taxon>Actinomycetota</taxon>
        <taxon>Actinomycetes</taxon>
        <taxon>Kitasatosporales</taxon>
        <taxon>Streptomycetaceae</taxon>
        <taxon>Streptomyces</taxon>
    </lineage>
</organism>
<proteinExistence type="predicted"/>
<protein>
    <recommendedName>
        <fullName evidence="4">Secreted protein</fullName>
    </recommendedName>
</protein>
<gene>
    <name evidence="2" type="ORF">GCM10010390_59430</name>
</gene>
<feature type="transmembrane region" description="Helical" evidence="1">
    <location>
        <begin position="21"/>
        <end position="49"/>
    </location>
</feature>